<feature type="non-terminal residue" evidence="12">
    <location>
        <position position="448"/>
    </location>
</feature>
<dbReference type="GO" id="GO:0005886">
    <property type="term" value="C:plasma membrane"/>
    <property type="evidence" value="ECO:0007669"/>
    <property type="project" value="UniProtKB-ARBA"/>
</dbReference>
<dbReference type="FunFam" id="2.60.40.10:FF:000028">
    <property type="entry name" value="Neuronal cell adhesion molecule"/>
    <property type="match status" value="1"/>
</dbReference>
<feature type="non-terminal residue" evidence="12">
    <location>
        <position position="1"/>
    </location>
</feature>
<comment type="similarity">
    <text evidence="2">Belongs to the type I cytokine receptor family. Type 2 subfamily.</text>
</comment>
<keyword evidence="3 10" id="KW-0812">Transmembrane</keyword>
<dbReference type="PROSITE" id="PS50853">
    <property type="entry name" value="FN3"/>
    <property type="match status" value="2"/>
</dbReference>
<feature type="domain" description="Fibronectin type-III" evidence="11">
    <location>
        <begin position="299"/>
        <end position="391"/>
    </location>
</feature>
<dbReference type="Proteomes" id="UP000727407">
    <property type="component" value="Unassembled WGS sequence"/>
</dbReference>
<keyword evidence="13" id="KW-1185">Reference proteome</keyword>
<protein>
    <submittedName>
        <fullName evidence="12">Interleukin-31 receptor subunit alpha-like</fullName>
    </submittedName>
</protein>
<evidence type="ECO:0000256" key="8">
    <source>
        <dbReference type="ARBA" id="ARBA00023170"/>
    </source>
</evidence>
<proteinExistence type="inferred from homology"/>
<evidence type="ECO:0000256" key="3">
    <source>
        <dbReference type="ARBA" id="ARBA00022692"/>
    </source>
</evidence>
<keyword evidence="4" id="KW-0732">Signal</keyword>
<keyword evidence="6 10" id="KW-1133">Transmembrane helix</keyword>
<keyword evidence="7 10" id="KW-0472">Membrane</keyword>
<name>A0A8J4V4I3_CLAMG</name>
<dbReference type="OrthoDB" id="5968456at2759"/>
<dbReference type="AlphaFoldDB" id="A0A8J4V4I3"/>
<dbReference type="InterPro" id="IPR013783">
    <property type="entry name" value="Ig-like_fold"/>
</dbReference>
<comment type="subcellular location">
    <subcellularLocation>
        <location evidence="1">Membrane</location>
        <topology evidence="1">Single-pass type I membrane protein</topology>
    </subcellularLocation>
</comment>
<feature type="domain" description="Fibronectin type-III" evidence="11">
    <location>
        <begin position="4"/>
        <end position="97"/>
    </location>
</feature>
<sequence length="448" mass="50739">RCGPPVKVAFKRHYGRLNVTAKWKDSSEPVKGFLLRYRKHTADVWTEVESQNKTNCTVGNVVSHQAYQMQIRCNVTSDCPQCPWSEIITVPPELVEAPVIKETRYDPIQTGQRKITVQWEYVNSQAVEEYAVTVQKVSGESAENDTYLLQAQTVTLFLCYSAYNLSIRAINEAGRSPSAHMIIDAMDERSDLDNAFKVDLQSNNSFKLQWNTTFSKKYPCYSVEWWAKNEKISNQPFFEKKAFHTIQAQTGAFQSYKRYHFFLHARHEKETCNLKKVNNSDQTYGRAQAYLTEGTPLTAPGNVSCSNVTKSSFVITWRPIPEEELRGFLQGYIIRYTQDNIKKNITVPPSVNSYKLVNLRSGSMYCVEVSAYTAAGEGKQSKSICFDTLDSMAIAGMFAGVIAGIIALLLATHLCFRILKRSKKLLWPSIPNPCNSNAVQKIEGCQEM</sequence>
<comment type="caution">
    <text evidence="12">The sequence shown here is derived from an EMBL/GenBank/DDBJ whole genome shotgun (WGS) entry which is preliminary data.</text>
</comment>
<evidence type="ECO:0000256" key="7">
    <source>
        <dbReference type="ARBA" id="ARBA00023136"/>
    </source>
</evidence>
<dbReference type="PANTHER" id="PTHR48423:SF1">
    <property type="entry name" value="INTERLEUKIN-27 RECEPTOR SUBUNIT ALPHA"/>
    <property type="match status" value="1"/>
</dbReference>
<reference evidence="12" key="1">
    <citation type="submission" date="2020-07" db="EMBL/GenBank/DDBJ databases">
        <title>Clarias magur genome sequencing, assembly and annotation.</title>
        <authorList>
            <person name="Kushwaha B."/>
            <person name="Kumar R."/>
            <person name="Das P."/>
            <person name="Joshi C.G."/>
            <person name="Kumar D."/>
            <person name="Nagpure N.S."/>
            <person name="Pandey M."/>
            <person name="Agarwal S."/>
            <person name="Srivastava S."/>
            <person name="Singh M."/>
            <person name="Sahoo L."/>
            <person name="Jayasankar P."/>
            <person name="Meher P.K."/>
            <person name="Koringa P.G."/>
            <person name="Iquebal M.A."/>
            <person name="Das S.P."/>
            <person name="Bit A."/>
            <person name="Patnaik S."/>
            <person name="Patel N."/>
            <person name="Shah T.M."/>
            <person name="Hinsu A."/>
            <person name="Jena J.K."/>
        </authorList>
    </citation>
    <scope>NUCLEOTIDE SEQUENCE</scope>
    <source>
        <strain evidence="12">CIFAMagur01</strain>
        <tissue evidence="12">Testis</tissue>
    </source>
</reference>
<dbReference type="InterPro" id="IPR003961">
    <property type="entry name" value="FN3_dom"/>
</dbReference>
<feature type="transmembrane region" description="Helical" evidence="10">
    <location>
        <begin position="392"/>
        <end position="416"/>
    </location>
</feature>
<dbReference type="CDD" id="cd00063">
    <property type="entry name" value="FN3"/>
    <property type="match status" value="2"/>
</dbReference>
<accession>A0A8J4V4I3</accession>
<evidence type="ECO:0000256" key="6">
    <source>
        <dbReference type="ARBA" id="ARBA00022989"/>
    </source>
</evidence>
<evidence type="ECO:0000256" key="2">
    <source>
        <dbReference type="ARBA" id="ARBA00008921"/>
    </source>
</evidence>
<keyword evidence="9" id="KW-0325">Glycoprotein</keyword>
<gene>
    <name evidence="12" type="ORF">DAT39_000819</name>
</gene>
<evidence type="ECO:0000256" key="1">
    <source>
        <dbReference type="ARBA" id="ARBA00004479"/>
    </source>
</evidence>
<evidence type="ECO:0000256" key="10">
    <source>
        <dbReference type="SAM" id="Phobius"/>
    </source>
</evidence>
<evidence type="ECO:0000313" key="13">
    <source>
        <dbReference type="Proteomes" id="UP000727407"/>
    </source>
</evidence>
<evidence type="ECO:0000259" key="11">
    <source>
        <dbReference type="PROSITE" id="PS50853"/>
    </source>
</evidence>
<dbReference type="SMART" id="SM00060">
    <property type="entry name" value="FN3"/>
    <property type="match status" value="3"/>
</dbReference>
<dbReference type="InterPro" id="IPR036116">
    <property type="entry name" value="FN3_sf"/>
</dbReference>
<evidence type="ECO:0000313" key="12">
    <source>
        <dbReference type="EMBL" id="KAF5909455.1"/>
    </source>
</evidence>
<dbReference type="Pfam" id="PF00041">
    <property type="entry name" value="fn3"/>
    <property type="match status" value="1"/>
</dbReference>
<evidence type="ECO:0000256" key="5">
    <source>
        <dbReference type="ARBA" id="ARBA00022737"/>
    </source>
</evidence>
<keyword evidence="5" id="KW-0677">Repeat</keyword>
<dbReference type="SUPFAM" id="SSF49265">
    <property type="entry name" value="Fibronectin type III"/>
    <property type="match status" value="2"/>
</dbReference>
<dbReference type="EMBL" id="QNUK01000004">
    <property type="protein sequence ID" value="KAF5909455.1"/>
    <property type="molecule type" value="Genomic_DNA"/>
</dbReference>
<evidence type="ECO:0000256" key="9">
    <source>
        <dbReference type="ARBA" id="ARBA00023180"/>
    </source>
</evidence>
<keyword evidence="8 12" id="KW-0675">Receptor</keyword>
<dbReference type="PANTHER" id="PTHR48423">
    <property type="entry name" value="INTERLEUKIN-27 RECEPTOR SUBUNIT ALPHA"/>
    <property type="match status" value="1"/>
</dbReference>
<organism evidence="12 13">
    <name type="scientific">Clarias magur</name>
    <name type="common">Asian catfish</name>
    <name type="synonym">Macropteronotus magur</name>
    <dbReference type="NCBI Taxonomy" id="1594786"/>
    <lineage>
        <taxon>Eukaryota</taxon>
        <taxon>Metazoa</taxon>
        <taxon>Chordata</taxon>
        <taxon>Craniata</taxon>
        <taxon>Vertebrata</taxon>
        <taxon>Euteleostomi</taxon>
        <taxon>Actinopterygii</taxon>
        <taxon>Neopterygii</taxon>
        <taxon>Teleostei</taxon>
        <taxon>Ostariophysi</taxon>
        <taxon>Siluriformes</taxon>
        <taxon>Clariidae</taxon>
        <taxon>Clarias</taxon>
    </lineage>
</organism>
<dbReference type="Gene3D" id="2.60.40.10">
    <property type="entry name" value="Immunoglobulins"/>
    <property type="match status" value="3"/>
</dbReference>
<dbReference type="InterPro" id="IPR052672">
    <property type="entry name" value="Type1_Cytokine_Rcpt_Type2"/>
</dbReference>
<evidence type="ECO:0000256" key="4">
    <source>
        <dbReference type="ARBA" id="ARBA00022729"/>
    </source>
</evidence>